<dbReference type="eggNOG" id="ENOG502S1KN">
    <property type="taxonomic scope" value="Eukaryota"/>
</dbReference>
<keyword evidence="1" id="KW-0812">Transmembrane</keyword>
<dbReference type="InterPro" id="IPR046366">
    <property type="entry name" value="MPAB"/>
</dbReference>
<keyword evidence="1" id="KW-1133">Transmembrane helix</keyword>
<evidence type="ECO:0000256" key="1">
    <source>
        <dbReference type="SAM" id="Phobius"/>
    </source>
</evidence>
<name>G2XPR9_BOTF4</name>
<evidence type="ECO:0000313" key="2">
    <source>
        <dbReference type="EMBL" id="CCD42807.1"/>
    </source>
</evidence>
<dbReference type="EMBL" id="FQ790250">
    <property type="protein sequence ID" value="CCD42807.1"/>
    <property type="molecule type" value="Genomic_DNA"/>
</dbReference>
<dbReference type="GO" id="GO:0016491">
    <property type="term" value="F:oxidoreductase activity"/>
    <property type="evidence" value="ECO:0007669"/>
    <property type="project" value="InterPro"/>
</dbReference>
<dbReference type="PANTHER" id="PTHR36124:SF4">
    <property type="entry name" value="ER-BOUND OXYGENASE MPAB_MPAB'_RUBBER OXYGENASE CATALYTIC DOMAIN-CONTAINING PROTEIN"/>
    <property type="match status" value="1"/>
</dbReference>
<keyword evidence="1" id="KW-0472">Membrane</keyword>
<gene>
    <name evidence="2" type="ORF">BofuT4_P071030.1</name>
</gene>
<reference evidence="3" key="1">
    <citation type="journal article" date="2011" name="PLoS Genet.">
        <title>Genomic analysis of the necrotrophic fungal pathogens Sclerotinia sclerotiorum and Botrytis cinerea.</title>
        <authorList>
            <person name="Amselem J."/>
            <person name="Cuomo C.A."/>
            <person name="van Kan J.A."/>
            <person name="Viaud M."/>
            <person name="Benito E.P."/>
            <person name="Couloux A."/>
            <person name="Coutinho P.M."/>
            <person name="de Vries R.P."/>
            <person name="Dyer P.S."/>
            <person name="Fillinger S."/>
            <person name="Fournier E."/>
            <person name="Gout L."/>
            <person name="Hahn M."/>
            <person name="Kohn L."/>
            <person name="Lapalu N."/>
            <person name="Plummer K.M."/>
            <person name="Pradier J.M."/>
            <person name="Quevillon E."/>
            <person name="Sharon A."/>
            <person name="Simon A."/>
            <person name="ten Have A."/>
            <person name="Tudzynski B."/>
            <person name="Tudzynski P."/>
            <person name="Wincker P."/>
            <person name="Andrew M."/>
            <person name="Anthouard V."/>
            <person name="Beever R.E."/>
            <person name="Beffa R."/>
            <person name="Benoit I."/>
            <person name="Bouzid O."/>
            <person name="Brault B."/>
            <person name="Chen Z."/>
            <person name="Choquer M."/>
            <person name="Collemare J."/>
            <person name="Cotton P."/>
            <person name="Danchin E.G."/>
            <person name="Da Silva C."/>
            <person name="Gautier A."/>
            <person name="Giraud C."/>
            <person name="Giraud T."/>
            <person name="Gonzalez C."/>
            <person name="Grossetete S."/>
            <person name="Guldener U."/>
            <person name="Henrissat B."/>
            <person name="Howlett B.J."/>
            <person name="Kodira C."/>
            <person name="Kretschmer M."/>
            <person name="Lappartient A."/>
            <person name="Leroch M."/>
            <person name="Levis C."/>
            <person name="Mauceli E."/>
            <person name="Neuveglise C."/>
            <person name="Oeser B."/>
            <person name="Pearson M."/>
            <person name="Poulain J."/>
            <person name="Poussereau N."/>
            <person name="Quesneville H."/>
            <person name="Rascle C."/>
            <person name="Schumacher J."/>
            <person name="Segurens B."/>
            <person name="Sexton A."/>
            <person name="Silva E."/>
            <person name="Sirven C."/>
            <person name="Soanes D.M."/>
            <person name="Talbot N.J."/>
            <person name="Templeton M."/>
            <person name="Yandava C."/>
            <person name="Yarden O."/>
            <person name="Zeng Q."/>
            <person name="Rollins J.A."/>
            <person name="Lebrun M.H."/>
            <person name="Dickman M."/>
        </authorList>
    </citation>
    <scope>NUCLEOTIDE SEQUENCE [LARGE SCALE GENOMIC DNA]</scope>
    <source>
        <strain evidence="3">T4</strain>
    </source>
</reference>
<dbReference type="STRING" id="999810.G2XPR9"/>
<dbReference type="OrthoDB" id="545169at2759"/>
<dbReference type="HOGENOM" id="CLU_039076_0_0_1"/>
<proteinExistence type="predicted"/>
<sequence>MKTNFQIMIELLAVIPRHFFLIFCVFVYLSIVRSLRYKRCHKIKSKFVKRPLSEMTAKEAYEIMQQLQELEFPYNFHNSLSFGLLKTAGIPTISKLLVATGNLSQKNASKRAADTEVLLAEVQYSDPTSERYLQAVARISFLHSRYRSSGKILDEDLLHTLSSGVVETFRFIDKFEWRTLTDVERCAIGVFHKNLGEGMEIPFTPLPSCKEGWRNGLHFANELEEWCYGYEKKVSGRTQSNMVLARRIMGVATASVPSFMRPIMKGVITATMDEHMRISMGLENTSPILASIIHVVRVIRKFIIRHFHLPRPNFMRVKIVADAPNPASGLYNIHKYVVHPWYVKPSFGQRWGLKAWVVKWFGTGIVPGDLGDLYRPQGYDIRTVGPTAQEGKGIGEMEVNVEKLRGQKEMSCPFSFGNMR</sequence>
<dbReference type="Proteomes" id="UP000008177">
    <property type="component" value="Unplaced contigs"/>
</dbReference>
<protein>
    <submittedName>
        <fullName evidence="2">Uncharacterized protein</fullName>
    </submittedName>
</protein>
<organism evidence="2 3">
    <name type="scientific">Botryotinia fuckeliana (strain T4)</name>
    <name type="common">Noble rot fungus</name>
    <name type="synonym">Botrytis cinerea</name>
    <dbReference type="NCBI Taxonomy" id="999810"/>
    <lineage>
        <taxon>Eukaryota</taxon>
        <taxon>Fungi</taxon>
        <taxon>Dikarya</taxon>
        <taxon>Ascomycota</taxon>
        <taxon>Pezizomycotina</taxon>
        <taxon>Leotiomycetes</taxon>
        <taxon>Helotiales</taxon>
        <taxon>Sclerotiniaceae</taxon>
        <taxon>Botrytis</taxon>
    </lineage>
</organism>
<dbReference type="PANTHER" id="PTHR36124">
    <property type="match status" value="1"/>
</dbReference>
<accession>G2XPR9</accession>
<dbReference type="AlphaFoldDB" id="G2XPR9"/>
<feature type="transmembrane region" description="Helical" evidence="1">
    <location>
        <begin position="7"/>
        <end position="31"/>
    </location>
</feature>
<evidence type="ECO:0000313" key="3">
    <source>
        <dbReference type="Proteomes" id="UP000008177"/>
    </source>
</evidence>
<dbReference type="InParanoid" id="G2XPR9"/>